<reference evidence="2" key="2">
    <citation type="journal article" date="2015" name="Data Brief">
        <title>Shoot transcriptome of the giant reed, Arundo donax.</title>
        <authorList>
            <person name="Barrero R.A."/>
            <person name="Guerrero F.D."/>
            <person name="Moolhuijzen P."/>
            <person name="Goolsby J.A."/>
            <person name="Tidwell J."/>
            <person name="Bellgard S.E."/>
            <person name="Bellgard M.I."/>
        </authorList>
    </citation>
    <scope>NUCLEOTIDE SEQUENCE</scope>
    <source>
        <tissue evidence="2">Shoot tissue taken approximately 20 cm above the soil surface</tissue>
    </source>
</reference>
<feature type="compositionally biased region" description="Low complexity" evidence="1">
    <location>
        <begin position="25"/>
        <end position="37"/>
    </location>
</feature>
<evidence type="ECO:0000313" key="2">
    <source>
        <dbReference type="EMBL" id="JAD97860.1"/>
    </source>
</evidence>
<feature type="region of interest" description="Disordered" evidence="1">
    <location>
        <begin position="1"/>
        <end position="85"/>
    </location>
</feature>
<evidence type="ECO:0000256" key="1">
    <source>
        <dbReference type="SAM" id="MobiDB-lite"/>
    </source>
</evidence>
<protein>
    <submittedName>
        <fullName evidence="2">Uncharacterized protein</fullName>
    </submittedName>
</protein>
<sequence>MSSIRVSISWSTEATCSPPRRRASHSAGSHSEGSSPREVGEVMGRGTLGVAARQVRVEREGTRGRRRGGGLLGEERTAEAGESAGARRRIAMDLLGEEEGGGSQRCLVTAQHIGKTTTLMFH</sequence>
<organism evidence="2">
    <name type="scientific">Arundo donax</name>
    <name type="common">Giant reed</name>
    <name type="synonym">Donax arundinaceus</name>
    <dbReference type="NCBI Taxonomy" id="35708"/>
    <lineage>
        <taxon>Eukaryota</taxon>
        <taxon>Viridiplantae</taxon>
        <taxon>Streptophyta</taxon>
        <taxon>Embryophyta</taxon>
        <taxon>Tracheophyta</taxon>
        <taxon>Spermatophyta</taxon>
        <taxon>Magnoliopsida</taxon>
        <taxon>Liliopsida</taxon>
        <taxon>Poales</taxon>
        <taxon>Poaceae</taxon>
        <taxon>PACMAD clade</taxon>
        <taxon>Arundinoideae</taxon>
        <taxon>Arundineae</taxon>
        <taxon>Arundo</taxon>
    </lineage>
</organism>
<dbReference type="EMBL" id="GBRH01200035">
    <property type="protein sequence ID" value="JAD97860.1"/>
    <property type="molecule type" value="Transcribed_RNA"/>
</dbReference>
<accession>A0A0A9EJ13</accession>
<feature type="compositionally biased region" description="Polar residues" evidence="1">
    <location>
        <begin position="1"/>
        <end position="15"/>
    </location>
</feature>
<proteinExistence type="predicted"/>
<name>A0A0A9EJ13_ARUDO</name>
<reference evidence="2" key="1">
    <citation type="submission" date="2014-09" db="EMBL/GenBank/DDBJ databases">
        <authorList>
            <person name="Magalhaes I.L.F."/>
            <person name="Oliveira U."/>
            <person name="Santos F.R."/>
            <person name="Vidigal T.H.D.A."/>
            <person name="Brescovit A.D."/>
            <person name="Santos A.J."/>
        </authorList>
    </citation>
    <scope>NUCLEOTIDE SEQUENCE</scope>
    <source>
        <tissue evidence="2">Shoot tissue taken approximately 20 cm above the soil surface</tissue>
    </source>
</reference>
<dbReference type="AlphaFoldDB" id="A0A0A9EJ13"/>